<dbReference type="Proteomes" id="UP000006729">
    <property type="component" value="Chromosome 12"/>
</dbReference>
<evidence type="ECO:0000313" key="1">
    <source>
        <dbReference type="EMBL" id="PNT10223.1"/>
    </source>
</evidence>
<keyword evidence="2" id="KW-1185">Reference proteome</keyword>
<gene>
    <name evidence="1" type="ORF">POPTR_012G088800</name>
</gene>
<dbReference type="EMBL" id="CM009301">
    <property type="protein sequence ID" value="PNT10223.1"/>
    <property type="molecule type" value="Genomic_DNA"/>
</dbReference>
<dbReference type="InParanoid" id="A0A2K1YB18"/>
<sequence length="73" mass="8559">MVRGQIFLVEYLYILLEIPSLQGTLKKSWLPKQALGRMEQIIPHYKPSYLSFSVKESHVEREGSEEAKSYYSH</sequence>
<reference evidence="1 2" key="1">
    <citation type="journal article" date="2006" name="Science">
        <title>The genome of black cottonwood, Populus trichocarpa (Torr. &amp; Gray).</title>
        <authorList>
            <person name="Tuskan G.A."/>
            <person name="Difazio S."/>
            <person name="Jansson S."/>
            <person name="Bohlmann J."/>
            <person name="Grigoriev I."/>
            <person name="Hellsten U."/>
            <person name="Putnam N."/>
            <person name="Ralph S."/>
            <person name="Rombauts S."/>
            <person name="Salamov A."/>
            <person name="Schein J."/>
            <person name="Sterck L."/>
            <person name="Aerts A."/>
            <person name="Bhalerao R.R."/>
            <person name="Bhalerao R.P."/>
            <person name="Blaudez D."/>
            <person name="Boerjan W."/>
            <person name="Brun A."/>
            <person name="Brunner A."/>
            <person name="Busov V."/>
            <person name="Campbell M."/>
            <person name="Carlson J."/>
            <person name="Chalot M."/>
            <person name="Chapman J."/>
            <person name="Chen G.L."/>
            <person name="Cooper D."/>
            <person name="Coutinho P.M."/>
            <person name="Couturier J."/>
            <person name="Covert S."/>
            <person name="Cronk Q."/>
            <person name="Cunningham R."/>
            <person name="Davis J."/>
            <person name="Degroeve S."/>
            <person name="Dejardin A."/>
            <person name="Depamphilis C."/>
            <person name="Detter J."/>
            <person name="Dirks B."/>
            <person name="Dubchak I."/>
            <person name="Duplessis S."/>
            <person name="Ehlting J."/>
            <person name="Ellis B."/>
            <person name="Gendler K."/>
            <person name="Goodstein D."/>
            <person name="Gribskov M."/>
            <person name="Grimwood J."/>
            <person name="Groover A."/>
            <person name="Gunter L."/>
            <person name="Hamberger B."/>
            <person name="Heinze B."/>
            <person name="Helariutta Y."/>
            <person name="Henrissat B."/>
            <person name="Holligan D."/>
            <person name="Holt R."/>
            <person name="Huang W."/>
            <person name="Islam-Faridi N."/>
            <person name="Jones S."/>
            <person name="Jones-Rhoades M."/>
            <person name="Jorgensen R."/>
            <person name="Joshi C."/>
            <person name="Kangasjarvi J."/>
            <person name="Karlsson J."/>
            <person name="Kelleher C."/>
            <person name="Kirkpatrick R."/>
            <person name="Kirst M."/>
            <person name="Kohler A."/>
            <person name="Kalluri U."/>
            <person name="Larimer F."/>
            <person name="Leebens-Mack J."/>
            <person name="Leple J.C."/>
            <person name="Locascio P."/>
            <person name="Lou Y."/>
            <person name="Lucas S."/>
            <person name="Martin F."/>
            <person name="Montanini B."/>
            <person name="Napoli C."/>
            <person name="Nelson D.R."/>
            <person name="Nelson C."/>
            <person name="Nieminen K."/>
            <person name="Nilsson O."/>
            <person name="Pereda V."/>
            <person name="Peter G."/>
            <person name="Philippe R."/>
            <person name="Pilate G."/>
            <person name="Poliakov A."/>
            <person name="Razumovskaya J."/>
            <person name="Richardson P."/>
            <person name="Rinaldi C."/>
            <person name="Ritland K."/>
            <person name="Rouze P."/>
            <person name="Ryaboy D."/>
            <person name="Schmutz J."/>
            <person name="Schrader J."/>
            <person name="Segerman B."/>
            <person name="Shin H."/>
            <person name="Siddiqui A."/>
            <person name="Sterky F."/>
            <person name="Terry A."/>
            <person name="Tsai C.J."/>
            <person name="Uberbacher E."/>
            <person name="Unneberg P."/>
            <person name="Vahala J."/>
            <person name="Wall K."/>
            <person name="Wessler S."/>
            <person name="Yang G."/>
            <person name="Yin T."/>
            <person name="Douglas C."/>
            <person name="Marra M."/>
            <person name="Sandberg G."/>
            <person name="Van de Peer Y."/>
            <person name="Rokhsar D."/>
        </authorList>
    </citation>
    <scope>NUCLEOTIDE SEQUENCE [LARGE SCALE GENOMIC DNA]</scope>
    <source>
        <strain evidence="2">cv. Nisqually</strain>
    </source>
</reference>
<accession>A0A2K1YB18</accession>
<organism evidence="1 2">
    <name type="scientific">Populus trichocarpa</name>
    <name type="common">Western balsam poplar</name>
    <name type="synonym">Populus balsamifera subsp. trichocarpa</name>
    <dbReference type="NCBI Taxonomy" id="3694"/>
    <lineage>
        <taxon>Eukaryota</taxon>
        <taxon>Viridiplantae</taxon>
        <taxon>Streptophyta</taxon>
        <taxon>Embryophyta</taxon>
        <taxon>Tracheophyta</taxon>
        <taxon>Spermatophyta</taxon>
        <taxon>Magnoliopsida</taxon>
        <taxon>eudicotyledons</taxon>
        <taxon>Gunneridae</taxon>
        <taxon>Pentapetalae</taxon>
        <taxon>rosids</taxon>
        <taxon>fabids</taxon>
        <taxon>Malpighiales</taxon>
        <taxon>Salicaceae</taxon>
        <taxon>Saliceae</taxon>
        <taxon>Populus</taxon>
    </lineage>
</organism>
<name>A0A2K1YB18_POPTR</name>
<protein>
    <submittedName>
        <fullName evidence="1">Uncharacterized protein</fullName>
    </submittedName>
</protein>
<proteinExistence type="predicted"/>
<evidence type="ECO:0000313" key="2">
    <source>
        <dbReference type="Proteomes" id="UP000006729"/>
    </source>
</evidence>
<dbReference type="AlphaFoldDB" id="A0A2K1YB18"/>